<dbReference type="Proteomes" id="UP000886523">
    <property type="component" value="Unassembled WGS sequence"/>
</dbReference>
<keyword evidence="2" id="KW-1185">Reference proteome</keyword>
<evidence type="ECO:0000313" key="1">
    <source>
        <dbReference type="EMBL" id="KAF9503130.1"/>
    </source>
</evidence>
<accession>A0A9P6AD30</accession>
<gene>
    <name evidence="1" type="ORF">BS47DRAFT_1356416</name>
</gene>
<dbReference type="AlphaFoldDB" id="A0A9P6AD30"/>
<reference evidence="1" key="1">
    <citation type="journal article" date="2020" name="Nat. Commun.">
        <title>Large-scale genome sequencing of mycorrhizal fungi provides insights into the early evolution of symbiotic traits.</title>
        <authorList>
            <person name="Miyauchi S."/>
            <person name="Kiss E."/>
            <person name="Kuo A."/>
            <person name="Drula E."/>
            <person name="Kohler A."/>
            <person name="Sanchez-Garcia M."/>
            <person name="Morin E."/>
            <person name="Andreopoulos B."/>
            <person name="Barry K.W."/>
            <person name="Bonito G."/>
            <person name="Buee M."/>
            <person name="Carver A."/>
            <person name="Chen C."/>
            <person name="Cichocki N."/>
            <person name="Clum A."/>
            <person name="Culley D."/>
            <person name="Crous P.W."/>
            <person name="Fauchery L."/>
            <person name="Girlanda M."/>
            <person name="Hayes R.D."/>
            <person name="Keri Z."/>
            <person name="LaButti K."/>
            <person name="Lipzen A."/>
            <person name="Lombard V."/>
            <person name="Magnuson J."/>
            <person name="Maillard F."/>
            <person name="Murat C."/>
            <person name="Nolan M."/>
            <person name="Ohm R.A."/>
            <person name="Pangilinan J."/>
            <person name="Pereira M.F."/>
            <person name="Perotto S."/>
            <person name="Peter M."/>
            <person name="Pfister S."/>
            <person name="Riley R."/>
            <person name="Sitrit Y."/>
            <person name="Stielow J.B."/>
            <person name="Szollosi G."/>
            <person name="Zifcakova L."/>
            <person name="Stursova M."/>
            <person name="Spatafora J.W."/>
            <person name="Tedersoo L."/>
            <person name="Vaario L.M."/>
            <person name="Yamada A."/>
            <person name="Yan M."/>
            <person name="Wang P."/>
            <person name="Xu J."/>
            <person name="Bruns T."/>
            <person name="Baldrian P."/>
            <person name="Vilgalys R."/>
            <person name="Dunand C."/>
            <person name="Henrissat B."/>
            <person name="Grigoriev I.V."/>
            <person name="Hibbett D."/>
            <person name="Nagy L.G."/>
            <person name="Martin F.M."/>
        </authorList>
    </citation>
    <scope>NUCLEOTIDE SEQUENCE</scope>
    <source>
        <strain evidence="1">UP504</strain>
    </source>
</reference>
<feature type="non-terminal residue" evidence="1">
    <location>
        <position position="1"/>
    </location>
</feature>
<proteinExistence type="predicted"/>
<comment type="caution">
    <text evidence="1">The sequence shown here is derived from an EMBL/GenBank/DDBJ whole genome shotgun (WGS) entry which is preliminary data.</text>
</comment>
<name>A0A9P6AD30_9AGAM</name>
<sequence>FMGLPRRRVRYGCGDGSWKLCSRKRVDYADFEPIVEGSFGPNRTQILLAHTSDPNPSSLPYVTVEKSRSVHALQFGLSGGEAPDGGCFPTFWGDKVLYDWQIYSVLYIELCSFAFSFRIGYLGYGSHCS</sequence>
<evidence type="ECO:0000313" key="2">
    <source>
        <dbReference type="Proteomes" id="UP000886523"/>
    </source>
</evidence>
<protein>
    <submittedName>
        <fullName evidence="1">Uncharacterized protein</fullName>
    </submittedName>
</protein>
<organism evidence="1 2">
    <name type="scientific">Hydnum rufescens UP504</name>
    <dbReference type="NCBI Taxonomy" id="1448309"/>
    <lineage>
        <taxon>Eukaryota</taxon>
        <taxon>Fungi</taxon>
        <taxon>Dikarya</taxon>
        <taxon>Basidiomycota</taxon>
        <taxon>Agaricomycotina</taxon>
        <taxon>Agaricomycetes</taxon>
        <taxon>Cantharellales</taxon>
        <taxon>Hydnaceae</taxon>
        <taxon>Hydnum</taxon>
    </lineage>
</organism>
<dbReference type="OrthoDB" id="408631at2759"/>
<dbReference type="EMBL" id="MU129436">
    <property type="protein sequence ID" value="KAF9503130.1"/>
    <property type="molecule type" value="Genomic_DNA"/>
</dbReference>